<keyword evidence="1" id="KW-0812">Transmembrane</keyword>
<feature type="transmembrane region" description="Helical" evidence="1">
    <location>
        <begin position="268"/>
        <end position="294"/>
    </location>
</feature>
<dbReference type="OrthoDB" id="426035at2"/>
<dbReference type="RefSeq" id="WP_127086919.1">
    <property type="nucleotide sequence ID" value="NZ_RSCL01000040.1"/>
</dbReference>
<keyword evidence="3" id="KW-1185">Reference proteome</keyword>
<evidence type="ECO:0000313" key="2">
    <source>
        <dbReference type="EMBL" id="RUS95594.1"/>
    </source>
</evidence>
<reference evidence="2" key="1">
    <citation type="submission" date="2018-12" db="EMBL/GenBank/DDBJ databases">
        <authorList>
            <person name="Will S."/>
            <person name="Neumann-Schaal M."/>
            <person name="Henke P."/>
        </authorList>
    </citation>
    <scope>NUCLEOTIDE SEQUENCE</scope>
    <source>
        <strain evidence="2">PCC 7102</strain>
    </source>
</reference>
<gene>
    <name evidence="2" type="ORF">DSM106972_089500</name>
</gene>
<accession>A0A433UP11</accession>
<keyword evidence="1" id="KW-0472">Membrane</keyword>
<dbReference type="Proteomes" id="UP000271624">
    <property type="component" value="Unassembled WGS sequence"/>
</dbReference>
<dbReference type="AlphaFoldDB" id="A0A433UP11"/>
<feature type="transmembrane region" description="Helical" evidence="1">
    <location>
        <begin position="83"/>
        <end position="100"/>
    </location>
</feature>
<organism evidence="2 3">
    <name type="scientific">Dulcicalothrix desertica PCC 7102</name>
    <dbReference type="NCBI Taxonomy" id="232991"/>
    <lineage>
        <taxon>Bacteria</taxon>
        <taxon>Bacillati</taxon>
        <taxon>Cyanobacteriota</taxon>
        <taxon>Cyanophyceae</taxon>
        <taxon>Nostocales</taxon>
        <taxon>Calotrichaceae</taxon>
        <taxon>Dulcicalothrix</taxon>
    </lineage>
</organism>
<evidence type="ECO:0000256" key="1">
    <source>
        <dbReference type="SAM" id="Phobius"/>
    </source>
</evidence>
<proteinExistence type="predicted"/>
<sequence length="348" mass="38294">MNLTYISFAQFGSTDILRNGAITAQNITTSWDKQWIEILQTNTNNNLYGAITKLGIFFAVGTLLVFVTQWLKDLLESEYSRPLSNLIMPFVVVLLLANPGNGTTLSHLTLGFRNFLNSINQQVIQVADSNKIYQQALNMSVAEEVTGALLRPCQSLMGEQQTQCLTKAKEKIDTLWQNYRDLYGAQPWISRLERKVNLIVYSSNAVSELSFNSLLGSTVQTTFKNILISSQLAFHNLIEATMLLVAALGPLAVGCSLLPVVTKPIFTWLTGFSAIGIAKISFNIIAVITASVIVDVSSQNIDAELDLTWFLICLGVLAPILSLTLAAFGGFSIFNAMNNTNVWVRGRI</sequence>
<protein>
    <submittedName>
        <fullName evidence="2">Uncharacterized protein</fullName>
    </submittedName>
</protein>
<comment type="caution">
    <text evidence="2">The sequence shown here is derived from an EMBL/GenBank/DDBJ whole genome shotgun (WGS) entry which is preliminary data.</text>
</comment>
<dbReference type="EMBL" id="RSCL01000040">
    <property type="protein sequence ID" value="RUS95594.1"/>
    <property type="molecule type" value="Genomic_DNA"/>
</dbReference>
<evidence type="ECO:0000313" key="3">
    <source>
        <dbReference type="Proteomes" id="UP000271624"/>
    </source>
</evidence>
<feature type="transmembrane region" description="Helical" evidence="1">
    <location>
        <begin position="309"/>
        <end position="337"/>
    </location>
</feature>
<name>A0A433UP11_9CYAN</name>
<feature type="transmembrane region" description="Helical" evidence="1">
    <location>
        <begin position="47"/>
        <end position="71"/>
    </location>
</feature>
<keyword evidence="1" id="KW-1133">Transmembrane helix</keyword>
<reference evidence="2" key="2">
    <citation type="journal article" date="2019" name="Genome Biol. Evol.">
        <title>Day and night: Metabolic profiles and evolutionary relationships of six axenic non-marine cyanobacteria.</title>
        <authorList>
            <person name="Will S.E."/>
            <person name="Henke P."/>
            <person name="Boedeker C."/>
            <person name="Huang S."/>
            <person name="Brinkmann H."/>
            <person name="Rohde M."/>
            <person name="Jarek M."/>
            <person name="Friedl T."/>
            <person name="Seufert S."/>
            <person name="Schumacher M."/>
            <person name="Overmann J."/>
            <person name="Neumann-Schaal M."/>
            <person name="Petersen J."/>
        </authorList>
    </citation>
    <scope>NUCLEOTIDE SEQUENCE [LARGE SCALE GENOMIC DNA]</scope>
    <source>
        <strain evidence="2">PCC 7102</strain>
    </source>
</reference>
<feature type="transmembrane region" description="Helical" evidence="1">
    <location>
        <begin position="240"/>
        <end position="261"/>
    </location>
</feature>